<dbReference type="FunFam" id="3.30.70.270:FF:000020">
    <property type="entry name" value="Transposon Tf2-6 polyprotein-like Protein"/>
    <property type="match status" value="1"/>
</dbReference>
<dbReference type="Gene3D" id="3.30.70.270">
    <property type="match status" value="2"/>
</dbReference>
<accession>A0A5B6VCB6</accession>
<sequence length="323" mass="38073">MPFGLTNAPTVFMDLMNRIFWPFLDNEHAEHLRTVLQILLDNQLYAKFSKSEFWLKEVGFLGHIVFEDRVQVDPSKILAIIDWKLPKNVSEVRNFLGLAGYYRRFVNGFSMRATLMTRLLQKDVKFEWTEKCQQSFEKLKALLTKALVLQEGILKWIRLCTYARRNYPTHDLELAAIVFAPKIWRHHLYGERCRIFTDHKSLKYLMTQKELNLRQRRWLELIKDYELVINYHSGKANVVADALSRKSLFALRALNTRDGSILTELKARPMFLQEIYEAQKDDSDLQAKRILCESSVESDFQINSDGCLMFRDRVCVPRNDELI</sequence>
<dbReference type="SUPFAM" id="SSF56672">
    <property type="entry name" value="DNA/RNA polymerases"/>
    <property type="match status" value="1"/>
</dbReference>
<comment type="caution">
    <text evidence="8">The sequence shown here is derived from an EMBL/GenBank/DDBJ whole genome shotgun (WGS) entry which is preliminary data.</text>
</comment>
<evidence type="ECO:0000256" key="4">
    <source>
        <dbReference type="ARBA" id="ARBA00022759"/>
    </source>
</evidence>
<dbReference type="GO" id="GO:0003964">
    <property type="term" value="F:RNA-directed DNA polymerase activity"/>
    <property type="evidence" value="ECO:0007669"/>
    <property type="project" value="UniProtKB-KW"/>
</dbReference>
<dbReference type="CDD" id="cd09274">
    <property type="entry name" value="RNase_HI_RT_Ty3"/>
    <property type="match status" value="1"/>
</dbReference>
<evidence type="ECO:0000313" key="8">
    <source>
        <dbReference type="EMBL" id="KAA3466835.1"/>
    </source>
</evidence>
<reference evidence="9" key="1">
    <citation type="journal article" date="2019" name="Plant Biotechnol. J.">
        <title>Genome sequencing of the Australian wild diploid species Gossypium australe highlights disease resistance and delayed gland morphogenesis.</title>
        <authorList>
            <person name="Cai Y."/>
            <person name="Cai X."/>
            <person name="Wang Q."/>
            <person name="Wang P."/>
            <person name="Zhang Y."/>
            <person name="Cai C."/>
            <person name="Xu Y."/>
            <person name="Wang K."/>
            <person name="Zhou Z."/>
            <person name="Wang C."/>
            <person name="Geng S."/>
            <person name="Li B."/>
            <person name="Dong Q."/>
            <person name="Hou Y."/>
            <person name="Wang H."/>
            <person name="Ai P."/>
            <person name="Liu Z."/>
            <person name="Yi F."/>
            <person name="Sun M."/>
            <person name="An G."/>
            <person name="Cheng J."/>
            <person name="Zhang Y."/>
            <person name="Shi Q."/>
            <person name="Xie Y."/>
            <person name="Shi X."/>
            <person name="Chang Y."/>
            <person name="Huang F."/>
            <person name="Chen Y."/>
            <person name="Hong S."/>
            <person name="Mi L."/>
            <person name="Sun Q."/>
            <person name="Zhang L."/>
            <person name="Zhou B."/>
            <person name="Peng R."/>
            <person name="Zhang X."/>
            <person name="Liu F."/>
        </authorList>
    </citation>
    <scope>NUCLEOTIDE SEQUENCE [LARGE SCALE GENOMIC DNA]</scope>
    <source>
        <strain evidence="9">cv. PA1801</strain>
    </source>
</reference>
<dbReference type="InterPro" id="IPR043128">
    <property type="entry name" value="Rev_trsase/Diguanyl_cyclase"/>
</dbReference>
<evidence type="ECO:0000313" key="9">
    <source>
        <dbReference type="Proteomes" id="UP000325315"/>
    </source>
</evidence>
<dbReference type="EMBL" id="SMMG02000007">
    <property type="protein sequence ID" value="KAA3466835.1"/>
    <property type="molecule type" value="Genomic_DNA"/>
</dbReference>
<keyword evidence="2" id="KW-0548">Nucleotidyltransferase</keyword>
<feature type="domain" description="Reverse transcriptase RNase H-like" evidence="7">
    <location>
        <begin position="160"/>
        <end position="225"/>
    </location>
</feature>
<dbReference type="InterPro" id="IPR043502">
    <property type="entry name" value="DNA/RNA_pol_sf"/>
</dbReference>
<keyword evidence="3" id="KW-0540">Nuclease</keyword>
<dbReference type="InterPro" id="IPR050951">
    <property type="entry name" value="Retrovirus_Pol_polyprotein"/>
</dbReference>
<dbReference type="Proteomes" id="UP000325315">
    <property type="component" value="Unassembled WGS sequence"/>
</dbReference>
<dbReference type="GO" id="GO:0016787">
    <property type="term" value="F:hydrolase activity"/>
    <property type="evidence" value="ECO:0007669"/>
    <property type="project" value="UniProtKB-KW"/>
</dbReference>
<proteinExistence type="predicted"/>
<evidence type="ECO:0000256" key="2">
    <source>
        <dbReference type="ARBA" id="ARBA00022695"/>
    </source>
</evidence>
<dbReference type="PANTHER" id="PTHR37984">
    <property type="entry name" value="PROTEIN CBG26694"/>
    <property type="match status" value="1"/>
</dbReference>
<dbReference type="Pfam" id="PF17917">
    <property type="entry name" value="RT_RNaseH"/>
    <property type="match status" value="1"/>
</dbReference>
<keyword evidence="6 8" id="KW-0695">RNA-directed DNA polymerase</keyword>
<keyword evidence="1" id="KW-0808">Transferase</keyword>
<keyword evidence="4" id="KW-0255">Endonuclease</keyword>
<evidence type="ECO:0000256" key="3">
    <source>
        <dbReference type="ARBA" id="ARBA00022722"/>
    </source>
</evidence>
<organism evidence="8 9">
    <name type="scientific">Gossypium australe</name>
    <dbReference type="NCBI Taxonomy" id="47621"/>
    <lineage>
        <taxon>Eukaryota</taxon>
        <taxon>Viridiplantae</taxon>
        <taxon>Streptophyta</taxon>
        <taxon>Embryophyta</taxon>
        <taxon>Tracheophyta</taxon>
        <taxon>Spermatophyta</taxon>
        <taxon>Magnoliopsida</taxon>
        <taxon>eudicotyledons</taxon>
        <taxon>Gunneridae</taxon>
        <taxon>Pentapetalae</taxon>
        <taxon>rosids</taxon>
        <taxon>malvids</taxon>
        <taxon>Malvales</taxon>
        <taxon>Malvaceae</taxon>
        <taxon>Malvoideae</taxon>
        <taxon>Gossypium</taxon>
    </lineage>
</organism>
<evidence type="ECO:0000256" key="1">
    <source>
        <dbReference type="ARBA" id="ARBA00022679"/>
    </source>
</evidence>
<dbReference type="OrthoDB" id="661860at2759"/>
<dbReference type="PANTHER" id="PTHR37984:SF5">
    <property type="entry name" value="PROTEIN NYNRIN-LIKE"/>
    <property type="match status" value="1"/>
</dbReference>
<evidence type="ECO:0000256" key="5">
    <source>
        <dbReference type="ARBA" id="ARBA00022801"/>
    </source>
</evidence>
<keyword evidence="9" id="KW-1185">Reference proteome</keyword>
<evidence type="ECO:0000256" key="6">
    <source>
        <dbReference type="ARBA" id="ARBA00022918"/>
    </source>
</evidence>
<protein>
    <submittedName>
        <fullName evidence="8">Reverse transcriptase</fullName>
    </submittedName>
</protein>
<dbReference type="InterPro" id="IPR041373">
    <property type="entry name" value="RT_RNaseH"/>
</dbReference>
<dbReference type="GO" id="GO:0004519">
    <property type="term" value="F:endonuclease activity"/>
    <property type="evidence" value="ECO:0007669"/>
    <property type="project" value="UniProtKB-KW"/>
</dbReference>
<name>A0A5B6VCB6_9ROSI</name>
<evidence type="ECO:0000259" key="7">
    <source>
        <dbReference type="Pfam" id="PF17917"/>
    </source>
</evidence>
<keyword evidence="5" id="KW-0378">Hydrolase</keyword>
<dbReference type="AlphaFoldDB" id="A0A5B6VCB6"/>
<gene>
    <name evidence="8" type="ORF">EPI10_001899</name>
</gene>